<proteinExistence type="predicted"/>
<evidence type="ECO:0000313" key="2">
    <source>
        <dbReference type="Proteomes" id="UP000295292"/>
    </source>
</evidence>
<dbReference type="EMBL" id="SNYV01000016">
    <property type="protein sequence ID" value="TDQ76002.1"/>
    <property type="molecule type" value="Genomic_DNA"/>
</dbReference>
<keyword evidence="2" id="KW-1185">Reference proteome</keyword>
<evidence type="ECO:0000313" key="1">
    <source>
        <dbReference type="EMBL" id="TDQ76002.1"/>
    </source>
</evidence>
<accession>A0A4R6WFK4</accession>
<name>A0A4R6WFK4_9SPHI</name>
<dbReference type="AlphaFoldDB" id="A0A4R6WFK4"/>
<organism evidence="1 2">
    <name type="scientific">Sphingobacterium yanglingense</name>
    <dbReference type="NCBI Taxonomy" id="1437280"/>
    <lineage>
        <taxon>Bacteria</taxon>
        <taxon>Pseudomonadati</taxon>
        <taxon>Bacteroidota</taxon>
        <taxon>Sphingobacteriia</taxon>
        <taxon>Sphingobacteriales</taxon>
        <taxon>Sphingobacteriaceae</taxon>
        <taxon>Sphingobacterium</taxon>
    </lineage>
</organism>
<dbReference type="Proteomes" id="UP000295292">
    <property type="component" value="Unassembled WGS sequence"/>
</dbReference>
<gene>
    <name evidence="1" type="ORF">CLV99_3699</name>
</gene>
<reference evidence="1 2" key="1">
    <citation type="submission" date="2019-03" db="EMBL/GenBank/DDBJ databases">
        <title>Genomic Encyclopedia of Archaeal and Bacterial Type Strains, Phase II (KMG-II): from individual species to whole genera.</title>
        <authorList>
            <person name="Goeker M."/>
        </authorList>
    </citation>
    <scope>NUCLEOTIDE SEQUENCE [LARGE SCALE GENOMIC DNA]</scope>
    <source>
        <strain evidence="1 2">DSM 28353</strain>
    </source>
</reference>
<comment type="caution">
    <text evidence="1">The sequence shown here is derived from an EMBL/GenBank/DDBJ whole genome shotgun (WGS) entry which is preliminary data.</text>
</comment>
<sequence>MNQPWLFLFVCVAETEQISKHFLEDLERLTSLSAEVTAMEY</sequence>
<protein>
    <submittedName>
        <fullName evidence="1">Uncharacterized protein</fullName>
    </submittedName>
</protein>